<evidence type="ECO:0000313" key="3">
    <source>
        <dbReference type="Proteomes" id="UP000614601"/>
    </source>
</evidence>
<evidence type="ECO:0000313" key="2">
    <source>
        <dbReference type="EMBL" id="CAD5218337.1"/>
    </source>
</evidence>
<evidence type="ECO:0000256" key="1">
    <source>
        <dbReference type="SAM" id="Coils"/>
    </source>
</evidence>
<name>A0A811KRR7_9BILA</name>
<dbReference type="OrthoDB" id="10464685at2759"/>
<comment type="caution">
    <text evidence="2">The sequence shown here is derived from an EMBL/GenBank/DDBJ whole genome shotgun (WGS) entry which is preliminary data.</text>
</comment>
<keyword evidence="1" id="KW-0175">Coiled coil</keyword>
<organism evidence="2 3">
    <name type="scientific">Bursaphelenchus okinawaensis</name>
    <dbReference type="NCBI Taxonomy" id="465554"/>
    <lineage>
        <taxon>Eukaryota</taxon>
        <taxon>Metazoa</taxon>
        <taxon>Ecdysozoa</taxon>
        <taxon>Nematoda</taxon>
        <taxon>Chromadorea</taxon>
        <taxon>Rhabditida</taxon>
        <taxon>Tylenchina</taxon>
        <taxon>Tylenchomorpha</taxon>
        <taxon>Aphelenchoidea</taxon>
        <taxon>Aphelenchoididae</taxon>
        <taxon>Bursaphelenchus</taxon>
    </lineage>
</organism>
<proteinExistence type="predicted"/>
<dbReference type="Proteomes" id="UP000783686">
    <property type="component" value="Unassembled WGS sequence"/>
</dbReference>
<accession>A0A811KRR7</accession>
<sequence>MEYLEKLELNSADEFANTAILEMADPKQHDIRSDQVDIQALKALWQFFFIHRSEALRNLTLVHVETMKNLIESSKYLSASAASRLVLFKFVKFVFNTSDINVKLQEFEAKRENYGEKSSLKKMKERNQDVEELERLRAQTEFLLNQLYNIKSLPKDRRFLMKVLCEMADIIGKEIDENSTDNKMKVSFKEELEAGEQDEPENFHVQDENSEFQVFEGDGEEHKDAKEGFRVDEFEDINAPMKVLGLKDELKVALSKRKADFDQRQFEALAKLKNCTVDEVVKQEEERKQKEKEEVMKLEKVEYAPQQRIHISTADLLKAMKKQPQIVEIGND</sequence>
<dbReference type="Proteomes" id="UP000614601">
    <property type="component" value="Unassembled WGS sequence"/>
</dbReference>
<dbReference type="AlphaFoldDB" id="A0A811KRR7"/>
<keyword evidence="3" id="KW-1185">Reference proteome</keyword>
<gene>
    <name evidence="2" type="ORF">BOKJ2_LOCUS7547</name>
</gene>
<feature type="coiled-coil region" evidence="1">
    <location>
        <begin position="273"/>
        <end position="302"/>
    </location>
</feature>
<dbReference type="EMBL" id="CAJFCW020000004">
    <property type="protein sequence ID" value="CAG9110077.1"/>
    <property type="molecule type" value="Genomic_DNA"/>
</dbReference>
<dbReference type="EMBL" id="CAJFDH010000004">
    <property type="protein sequence ID" value="CAD5218337.1"/>
    <property type="molecule type" value="Genomic_DNA"/>
</dbReference>
<protein>
    <submittedName>
        <fullName evidence="2">Uncharacterized protein</fullName>
    </submittedName>
</protein>
<reference evidence="2" key="1">
    <citation type="submission" date="2020-09" db="EMBL/GenBank/DDBJ databases">
        <authorList>
            <person name="Kikuchi T."/>
        </authorList>
    </citation>
    <scope>NUCLEOTIDE SEQUENCE</scope>
    <source>
        <strain evidence="2">SH1</strain>
    </source>
</reference>